<gene>
    <name evidence="1" type="ORF">NX02_29195</name>
</gene>
<dbReference type="OrthoDB" id="7610535at2"/>
<dbReference type="KEGG" id="ssan:NX02_29195"/>
<dbReference type="HOGENOM" id="CLU_1766848_0_0_5"/>
<proteinExistence type="predicted"/>
<dbReference type="EMBL" id="CP006644">
    <property type="protein sequence ID" value="AHE57407.1"/>
    <property type="molecule type" value="Genomic_DNA"/>
</dbReference>
<dbReference type="RefSeq" id="WP_025295495.1">
    <property type="nucleotide sequence ID" value="NZ_CP006644.1"/>
</dbReference>
<keyword evidence="2" id="KW-1185">Reference proteome</keyword>
<dbReference type="Proteomes" id="UP000018851">
    <property type="component" value="Chromosome"/>
</dbReference>
<dbReference type="AlphaFoldDB" id="W0ALE1"/>
<organism evidence="1 2">
    <name type="scientific">Sphingomonas sanxanigenens DSM 19645 = NX02</name>
    <dbReference type="NCBI Taxonomy" id="1123269"/>
    <lineage>
        <taxon>Bacteria</taxon>
        <taxon>Pseudomonadati</taxon>
        <taxon>Pseudomonadota</taxon>
        <taxon>Alphaproteobacteria</taxon>
        <taxon>Sphingomonadales</taxon>
        <taxon>Sphingomonadaceae</taxon>
        <taxon>Sphingomonas</taxon>
    </lineage>
</organism>
<reference evidence="1 2" key="1">
    <citation type="submission" date="2013-07" db="EMBL/GenBank/DDBJ databases">
        <title>Completed genome of Sphingomonas sanxanigenens NX02.</title>
        <authorList>
            <person name="Ma T."/>
            <person name="Huang H."/>
            <person name="Wu M."/>
            <person name="Li X."/>
            <person name="Li G."/>
        </authorList>
    </citation>
    <scope>NUCLEOTIDE SEQUENCE [LARGE SCALE GENOMIC DNA]</scope>
    <source>
        <strain evidence="1 2">NX02</strain>
    </source>
</reference>
<evidence type="ECO:0000313" key="1">
    <source>
        <dbReference type="EMBL" id="AHE57407.1"/>
    </source>
</evidence>
<protein>
    <submittedName>
        <fullName evidence="1">Uncharacterized protein</fullName>
    </submittedName>
</protein>
<name>W0ALE1_9SPHN</name>
<dbReference type="PATRIC" id="fig|1123269.5.peg.5725"/>
<evidence type="ECO:0000313" key="2">
    <source>
        <dbReference type="Proteomes" id="UP000018851"/>
    </source>
</evidence>
<dbReference type="STRING" id="1123269.NX02_29195"/>
<accession>W0ALE1</accession>
<sequence length="152" mass="17734">MPVIEAPRELSDDLRIFDAVPHGYEVITVQERDECPLLAPGEVAVFDTSESCCGEIVNGALYVIEWQRPRAGMSWETYRRLECQYLDVRRRIYRVERSRSDPSRWWIRPLSPRVRGVIQCGDGPFHDWHLTDKIIGRVVGLYRPTHALEVRQ</sequence>